<dbReference type="FunFam" id="1.10.510.10:FF:000571">
    <property type="entry name" value="Maternal embryonic leucine zipper kinase"/>
    <property type="match status" value="1"/>
</dbReference>
<dbReference type="Gene3D" id="3.30.310.80">
    <property type="entry name" value="Kinase associated domain 1, KA1"/>
    <property type="match status" value="1"/>
</dbReference>
<dbReference type="SUPFAM" id="SSF103243">
    <property type="entry name" value="KA1-like"/>
    <property type="match status" value="1"/>
</dbReference>
<evidence type="ECO:0000256" key="2">
    <source>
        <dbReference type="ARBA" id="ARBA00012513"/>
    </source>
</evidence>
<dbReference type="PANTHER" id="PTHR24346:SF82">
    <property type="entry name" value="KP78A-RELATED"/>
    <property type="match status" value="1"/>
</dbReference>
<dbReference type="InterPro" id="IPR028375">
    <property type="entry name" value="KA1/Ssp2_C"/>
</dbReference>
<sequence length="971" mass="109208">MAATNTYFTRSAGDLPTASTEVIYNIASQEQENVTNDDTVPRLQSPATLTIFKHNKHGHGMETYQELSPKQKDGHEHDSNTVEKNYTYKNKDLVPHQRFHRTSIGDWQFMETVGQGSMGKVKLAQNDNTGKLVAVKVVNRALKVFLMKQQKGLTNGERRRAPRTTKELQERETALNKELARDRRTVREAVLGQLMCHPNICELYEWHILSNHYYLIFEYVSGGQLLDYIIQNGLLSERKSREFARTIGSVLLYLHKNNIVHRDLKIENIMIGDNGELKMIDFGLSNFYDSQSLLKTYCGSLYFAAPELLCATPYVGPEIDIWSFGVVIYVLVCGKVPFDDSDSRKLHQKIKRGKVTYPDFISSEANSLLKEMLVVDPNKRATLTKVLKHPWINHGFHNPVECNIPSRPPLTVGSLDWEVLQEMETLELVEDAHLTKRQIEDIIKMPKYVELCKQYWAIIKATHNGELISNSDMPTIAYHPLLSQYYLTSEYLMKKNSTEPNLKKVIIGQSVLSGHSVSGEIPNIAASLAAATATAPAAIMATRTTSQNSAEKTKSKYAYLPLKLRRMSEPHVSPTRKTHYDPSADYVTTHEANNNVLQNSSNEDQNSTIIKSQQQQDTPKESKSGKGKRKIKKLLRRLSAGFRNPVSTPNKIDENVESTIVAPVVRESVMPKLKDITDDDDYVVPLTAPEPQKKKTQGRSKSVGNERQLLESRDSRVVNAGSKNEILSERQIVKLAKDAPLGAMPSIQYTSSIFTKGVLSVQTTSSKPLAVVRYKIINALERSSIEYEEIKGGFRCIVYKSGDYVNRDLLQAVNYDTNATEEHDMALGTSPVESPVQFEDISDEDIGIDPTQSQHLNVTTETIHQLIPELIVDISNNDTVVPVTPVVTDTNTSTDKGTTITSKQDTVLSSPIAWNENHPFIANERTNKIVFEIFIAKIKFLGLIGIHFKKISGDSWKYKEIAATLIKDMNL</sequence>
<organism evidence="14 15">
    <name type="scientific">Maudiozyma exigua</name>
    <name type="common">Yeast</name>
    <name type="synonym">Kazachstania exigua</name>
    <dbReference type="NCBI Taxonomy" id="34358"/>
    <lineage>
        <taxon>Eukaryota</taxon>
        <taxon>Fungi</taxon>
        <taxon>Dikarya</taxon>
        <taxon>Ascomycota</taxon>
        <taxon>Saccharomycotina</taxon>
        <taxon>Saccharomycetes</taxon>
        <taxon>Saccharomycetales</taxon>
        <taxon>Saccharomycetaceae</taxon>
        <taxon>Maudiozyma</taxon>
    </lineage>
</organism>
<feature type="compositionally biased region" description="Polar residues" evidence="11">
    <location>
        <begin position="597"/>
        <end position="617"/>
    </location>
</feature>
<evidence type="ECO:0000256" key="1">
    <source>
        <dbReference type="ARBA" id="ARBA00010791"/>
    </source>
</evidence>
<reference evidence="14 15" key="1">
    <citation type="submission" date="2020-11" db="EMBL/GenBank/DDBJ databases">
        <title>Kefir isolates.</title>
        <authorList>
            <person name="Marcisauskas S."/>
            <person name="Kim Y."/>
            <person name="Blasche S."/>
        </authorList>
    </citation>
    <scope>NUCLEOTIDE SEQUENCE [LARGE SCALE GENOMIC DNA]</scope>
    <source>
        <strain evidence="14 15">OG2</strain>
    </source>
</reference>
<evidence type="ECO:0000256" key="4">
    <source>
        <dbReference type="ARBA" id="ARBA00022679"/>
    </source>
</evidence>
<dbReference type="SMART" id="SM00220">
    <property type="entry name" value="S_TKc"/>
    <property type="match status" value="1"/>
</dbReference>
<evidence type="ECO:0000259" key="13">
    <source>
        <dbReference type="PROSITE" id="PS50032"/>
    </source>
</evidence>
<dbReference type="PROSITE" id="PS50032">
    <property type="entry name" value="KA1"/>
    <property type="match status" value="1"/>
</dbReference>
<protein>
    <recommendedName>
        <fullName evidence="2">non-specific serine/threonine protein kinase</fullName>
        <ecNumber evidence="2">2.7.11.1</ecNumber>
    </recommendedName>
</protein>
<dbReference type="InterPro" id="IPR000719">
    <property type="entry name" value="Prot_kinase_dom"/>
</dbReference>
<feature type="region of interest" description="Disordered" evidence="11">
    <location>
        <begin position="683"/>
        <end position="715"/>
    </location>
</feature>
<keyword evidence="7 10" id="KW-0067">ATP-binding</keyword>
<feature type="domain" description="KA1" evidence="13">
    <location>
        <begin position="922"/>
        <end position="971"/>
    </location>
</feature>
<dbReference type="GO" id="GO:0004674">
    <property type="term" value="F:protein serine/threonine kinase activity"/>
    <property type="evidence" value="ECO:0007669"/>
    <property type="project" value="UniProtKB-KW"/>
</dbReference>
<evidence type="ECO:0000256" key="8">
    <source>
        <dbReference type="ARBA" id="ARBA00047899"/>
    </source>
</evidence>
<proteinExistence type="inferred from homology"/>
<evidence type="ECO:0000256" key="9">
    <source>
        <dbReference type="ARBA" id="ARBA00048679"/>
    </source>
</evidence>
<dbReference type="EMBL" id="PUHR01000153">
    <property type="protein sequence ID" value="KAG0661952.1"/>
    <property type="molecule type" value="Genomic_DNA"/>
</dbReference>
<dbReference type="PROSITE" id="PS50011">
    <property type="entry name" value="PROTEIN_KINASE_DOM"/>
    <property type="match status" value="1"/>
</dbReference>
<evidence type="ECO:0000256" key="6">
    <source>
        <dbReference type="ARBA" id="ARBA00022777"/>
    </source>
</evidence>
<keyword evidence="5 10" id="KW-0547">Nucleotide-binding</keyword>
<evidence type="ECO:0000256" key="5">
    <source>
        <dbReference type="ARBA" id="ARBA00022741"/>
    </source>
</evidence>
<evidence type="ECO:0000256" key="3">
    <source>
        <dbReference type="ARBA" id="ARBA00022527"/>
    </source>
</evidence>
<dbReference type="PROSITE" id="PS00108">
    <property type="entry name" value="PROTEIN_KINASE_ST"/>
    <property type="match status" value="1"/>
</dbReference>
<dbReference type="Proteomes" id="UP000750334">
    <property type="component" value="Unassembled WGS sequence"/>
</dbReference>
<feature type="region of interest" description="Disordered" evidence="11">
    <location>
        <begin position="597"/>
        <end position="631"/>
    </location>
</feature>
<dbReference type="GO" id="GO:0000226">
    <property type="term" value="P:microtubule cytoskeleton organization"/>
    <property type="evidence" value="ECO:0007669"/>
    <property type="project" value="TreeGrafter"/>
</dbReference>
<dbReference type="InterPro" id="IPR001772">
    <property type="entry name" value="KA1_dom"/>
</dbReference>
<evidence type="ECO:0000313" key="15">
    <source>
        <dbReference type="Proteomes" id="UP000750334"/>
    </source>
</evidence>
<dbReference type="GO" id="GO:0005737">
    <property type="term" value="C:cytoplasm"/>
    <property type="evidence" value="ECO:0007669"/>
    <property type="project" value="TreeGrafter"/>
</dbReference>
<keyword evidence="3" id="KW-0723">Serine/threonine-protein kinase</keyword>
<dbReference type="InterPro" id="IPR008271">
    <property type="entry name" value="Ser/Thr_kinase_AS"/>
</dbReference>
<evidence type="ECO:0000256" key="7">
    <source>
        <dbReference type="ARBA" id="ARBA00022840"/>
    </source>
</evidence>
<dbReference type="GO" id="GO:0005524">
    <property type="term" value="F:ATP binding"/>
    <property type="evidence" value="ECO:0007669"/>
    <property type="project" value="UniProtKB-UniRule"/>
</dbReference>
<keyword evidence="15" id="KW-1185">Reference proteome</keyword>
<dbReference type="InterPro" id="IPR011009">
    <property type="entry name" value="Kinase-like_dom_sf"/>
</dbReference>
<dbReference type="AlphaFoldDB" id="A0A9P7B731"/>
<name>A0A9P7B731_MAUEX</name>
<comment type="similarity">
    <text evidence="1">Belongs to the protein kinase superfamily. CAMK Ser/Thr protein kinase family. NIM1 subfamily.</text>
</comment>
<feature type="binding site" evidence="10">
    <location>
        <position position="143"/>
    </location>
    <ligand>
        <name>ATP</name>
        <dbReference type="ChEBI" id="CHEBI:30616"/>
    </ligand>
</feature>
<accession>A0A9P7B731</accession>
<evidence type="ECO:0000256" key="10">
    <source>
        <dbReference type="PROSITE-ProRule" id="PRU10141"/>
    </source>
</evidence>
<keyword evidence="4" id="KW-0808">Transferase</keyword>
<comment type="catalytic activity">
    <reaction evidence="9">
        <text>L-seryl-[protein] + ATP = O-phospho-L-seryl-[protein] + ADP + H(+)</text>
        <dbReference type="Rhea" id="RHEA:17989"/>
        <dbReference type="Rhea" id="RHEA-COMP:9863"/>
        <dbReference type="Rhea" id="RHEA-COMP:11604"/>
        <dbReference type="ChEBI" id="CHEBI:15378"/>
        <dbReference type="ChEBI" id="CHEBI:29999"/>
        <dbReference type="ChEBI" id="CHEBI:30616"/>
        <dbReference type="ChEBI" id="CHEBI:83421"/>
        <dbReference type="ChEBI" id="CHEBI:456216"/>
        <dbReference type="EC" id="2.7.11.1"/>
    </reaction>
</comment>
<dbReference type="OrthoDB" id="4061865at2759"/>
<dbReference type="PANTHER" id="PTHR24346">
    <property type="entry name" value="MAP/MICROTUBULE AFFINITY-REGULATING KINASE"/>
    <property type="match status" value="1"/>
</dbReference>
<dbReference type="Pfam" id="PF00069">
    <property type="entry name" value="Pkinase"/>
    <property type="match status" value="1"/>
</dbReference>
<evidence type="ECO:0000256" key="11">
    <source>
        <dbReference type="SAM" id="MobiDB-lite"/>
    </source>
</evidence>
<dbReference type="SUPFAM" id="SSF56112">
    <property type="entry name" value="Protein kinase-like (PK-like)"/>
    <property type="match status" value="1"/>
</dbReference>
<feature type="domain" description="Protein kinase" evidence="12">
    <location>
        <begin position="107"/>
        <end position="392"/>
    </location>
</feature>
<dbReference type="GO" id="GO:0035556">
    <property type="term" value="P:intracellular signal transduction"/>
    <property type="evidence" value="ECO:0007669"/>
    <property type="project" value="TreeGrafter"/>
</dbReference>
<gene>
    <name evidence="14" type="primary">KIN1_1</name>
    <name evidence="14" type="ORF">C6P45_001241</name>
</gene>
<dbReference type="InterPro" id="IPR017441">
    <property type="entry name" value="Protein_kinase_ATP_BS"/>
</dbReference>
<evidence type="ECO:0000313" key="14">
    <source>
        <dbReference type="EMBL" id="KAG0661952.1"/>
    </source>
</evidence>
<keyword evidence="6 14" id="KW-0418">Kinase</keyword>
<comment type="catalytic activity">
    <reaction evidence="8">
        <text>L-threonyl-[protein] + ATP = O-phospho-L-threonyl-[protein] + ADP + H(+)</text>
        <dbReference type="Rhea" id="RHEA:46608"/>
        <dbReference type="Rhea" id="RHEA-COMP:11060"/>
        <dbReference type="Rhea" id="RHEA-COMP:11605"/>
        <dbReference type="ChEBI" id="CHEBI:15378"/>
        <dbReference type="ChEBI" id="CHEBI:30013"/>
        <dbReference type="ChEBI" id="CHEBI:30616"/>
        <dbReference type="ChEBI" id="CHEBI:61977"/>
        <dbReference type="ChEBI" id="CHEBI:456216"/>
        <dbReference type="EC" id="2.7.11.1"/>
    </reaction>
</comment>
<dbReference type="PROSITE" id="PS00107">
    <property type="entry name" value="PROTEIN_KINASE_ATP"/>
    <property type="match status" value="1"/>
</dbReference>
<evidence type="ECO:0000259" key="12">
    <source>
        <dbReference type="PROSITE" id="PS50011"/>
    </source>
</evidence>
<dbReference type="Pfam" id="PF02149">
    <property type="entry name" value="KA1"/>
    <property type="match status" value="1"/>
</dbReference>
<comment type="caution">
    <text evidence="14">The sequence shown here is derived from an EMBL/GenBank/DDBJ whole genome shotgun (WGS) entry which is preliminary data.</text>
</comment>
<dbReference type="EC" id="2.7.11.1" evidence="2"/>
<dbReference type="Gene3D" id="1.10.510.10">
    <property type="entry name" value="Transferase(Phosphotransferase) domain 1"/>
    <property type="match status" value="1"/>
</dbReference>